<evidence type="ECO:0000313" key="2">
    <source>
        <dbReference type="EMBL" id="KAL3787179.1"/>
    </source>
</evidence>
<proteinExistence type="predicted"/>
<sequence length="237" mass="27182">MTATSQLLWSSFIMVCCILPLSDSFSPVVTERRRTRIDIINRFRPSVRPHLYMTSSSSNIDTETTKELYNIKNSSWSSDQWNWGSAVGTGHDCAAICRRRWSDKIDRKKLVSALLEPAANHNRGEIPFEEVKLILGLTWQRAGRSNGYNKVLENMARAKRYEIPNDEVLSALNFITDIKDSFPSIARSKQELDLMNRVAGEILQYHHHMVCKEDVFRIRRVCAGMVLDAMKFVENGI</sequence>
<evidence type="ECO:0000313" key="3">
    <source>
        <dbReference type="Proteomes" id="UP001516023"/>
    </source>
</evidence>
<keyword evidence="1" id="KW-0732">Signal</keyword>
<keyword evidence="3" id="KW-1185">Reference proteome</keyword>
<name>A0ABD3PGS9_9STRA</name>
<accession>A0ABD3PGS9</accession>
<feature type="chain" id="PRO_5044785054" evidence="1">
    <location>
        <begin position="25"/>
        <end position="237"/>
    </location>
</feature>
<reference evidence="2 3" key="1">
    <citation type="journal article" date="2020" name="G3 (Bethesda)">
        <title>Improved Reference Genome for Cyclotella cryptica CCMP332, a Model for Cell Wall Morphogenesis, Salinity Adaptation, and Lipid Production in Diatoms (Bacillariophyta).</title>
        <authorList>
            <person name="Roberts W.R."/>
            <person name="Downey K.M."/>
            <person name="Ruck E.C."/>
            <person name="Traller J.C."/>
            <person name="Alverson A.J."/>
        </authorList>
    </citation>
    <scope>NUCLEOTIDE SEQUENCE [LARGE SCALE GENOMIC DNA]</scope>
    <source>
        <strain evidence="2 3">CCMP332</strain>
    </source>
</reference>
<dbReference type="EMBL" id="JABMIG020000180">
    <property type="protein sequence ID" value="KAL3787179.1"/>
    <property type="molecule type" value="Genomic_DNA"/>
</dbReference>
<comment type="caution">
    <text evidence="2">The sequence shown here is derived from an EMBL/GenBank/DDBJ whole genome shotgun (WGS) entry which is preliminary data.</text>
</comment>
<evidence type="ECO:0000256" key="1">
    <source>
        <dbReference type="SAM" id="SignalP"/>
    </source>
</evidence>
<dbReference type="Proteomes" id="UP001516023">
    <property type="component" value="Unassembled WGS sequence"/>
</dbReference>
<dbReference type="AlphaFoldDB" id="A0ABD3PGS9"/>
<gene>
    <name evidence="2" type="ORF">HJC23_010189</name>
</gene>
<feature type="signal peptide" evidence="1">
    <location>
        <begin position="1"/>
        <end position="24"/>
    </location>
</feature>
<protein>
    <submittedName>
        <fullName evidence="2">Uncharacterized protein</fullName>
    </submittedName>
</protein>
<organism evidence="2 3">
    <name type="scientific">Cyclotella cryptica</name>
    <dbReference type="NCBI Taxonomy" id="29204"/>
    <lineage>
        <taxon>Eukaryota</taxon>
        <taxon>Sar</taxon>
        <taxon>Stramenopiles</taxon>
        <taxon>Ochrophyta</taxon>
        <taxon>Bacillariophyta</taxon>
        <taxon>Coscinodiscophyceae</taxon>
        <taxon>Thalassiosirophycidae</taxon>
        <taxon>Stephanodiscales</taxon>
        <taxon>Stephanodiscaceae</taxon>
        <taxon>Cyclotella</taxon>
    </lineage>
</organism>